<dbReference type="Pfam" id="PF00395">
    <property type="entry name" value="SLH"/>
    <property type="match status" value="3"/>
</dbReference>
<keyword evidence="1" id="KW-0732">Signal</keyword>
<evidence type="ECO:0000313" key="3">
    <source>
        <dbReference type="EMBL" id="MUG72314.1"/>
    </source>
</evidence>
<evidence type="ECO:0000256" key="1">
    <source>
        <dbReference type="SAM" id="SignalP"/>
    </source>
</evidence>
<feature type="domain" description="SLH" evidence="2">
    <location>
        <begin position="160"/>
        <end position="223"/>
    </location>
</feature>
<proteinExistence type="predicted"/>
<dbReference type="PROSITE" id="PS51272">
    <property type="entry name" value="SLH"/>
    <property type="match status" value="3"/>
</dbReference>
<evidence type="ECO:0000259" key="2">
    <source>
        <dbReference type="PROSITE" id="PS51272"/>
    </source>
</evidence>
<dbReference type="PANTHER" id="PTHR43308:SF5">
    <property type="entry name" value="S-LAYER PROTEIN _ PEPTIDOGLYCAN ENDO-BETA-N-ACETYLGLUCOSAMINIDASE"/>
    <property type="match status" value="1"/>
</dbReference>
<reference evidence="3 4" key="1">
    <citation type="submission" date="2019-11" db="EMBL/GenBank/DDBJ databases">
        <title>Draft genome sequences of five Paenibacillus species of dairy origin.</title>
        <authorList>
            <person name="Olajide A.M."/>
            <person name="Chen S."/>
            <person name="Lapointe G."/>
        </authorList>
    </citation>
    <scope>NUCLEOTIDE SEQUENCE [LARGE SCALE GENOMIC DNA]</scope>
    <source>
        <strain evidence="3 4">2CS3</strain>
    </source>
</reference>
<feature type="signal peptide" evidence="1">
    <location>
        <begin position="1"/>
        <end position="25"/>
    </location>
</feature>
<protein>
    <recommendedName>
        <fullName evidence="2">SLH domain-containing protein</fullName>
    </recommendedName>
</protein>
<dbReference type="RefSeq" id="WP_155615138.1">
    <property type="nucleotide sequence ID" value="NZ_WNZX01000014.1"/>
</dbReference>
<organism evidence="3 4">
    <name type="scientific">Paenibacillus validus</name>
    <dbReference type="NCBI Taxonomy" id="44253"/>
    <lineage>
        <taxon>Bacteria</taxon>
        <taxon>Bacillati</taxon>
        <taxon>Bacillota</taxon>
        <taxon>Bacilli</taxon>
        <taxon>Bacillales</taxon>
        <taxon>Paenibacillaceae</taxon>
        <taxon>Paenibacillus</taxon>
    </lineage>
</organism>
<gene>
    <name evidence="3" type="ORF">GNP93_16710</name>
</gene>
<feature type="chain" id="PRO_5030634628" description="SLH domain-containing protein" evidence="1">
    <location>
        <begin position="26"/>
        <end position="339"/>
    </location>
</feature>
<dbReference type="InterPro" id="IPR001119">
    <property type="entry name" value="SLH_dom"/>
</dbReference>
<dbReference type="SUPFAM" id="SSF49384">
    <property type="entry name" value="Carbohydrate-binding domain"/>
    <property type="match status" value="1"/>
</dbReference>
<name>A0A7X2ZC94_9BACL</name>
<dbReference type="GO" id="GO:0000272">
    <property type="term" value="P:polysaccharide catabolic process"/>
    <property type="evidence" value="ECO:0007669"/>
    <property type="project" value="InterPro"/>
</dbReference>
<keyword evidence="4" id="KW-1185">Reference proteome</keyword>
<feature type="domain" description="SLH" evidence="2">
    <location>
        <begin position="225"/>
        <end position="285"/>
    </location>
</feature>
<comment type="caution">
    <text evidence="3">The sequence shown here is derived from an EMBL/GenBank/DDBJ whole genome shotgun (WGS) entry which is preliminary data.</text>
</comment>
<dbReference type="InterPro" id="IPR002102">
    <property type="entry name" value="Cohesin_dom"/>
</dbReference>
<dbReference type="InterPro" id="IPR051465">
    <property type="entry name" value="Cell_Envelope_Struct_Comp"/>
</dbReference>
<feature type="domain" description="SLH" evidence="2">
    <location>
        <begin position="287"/>
        <end position="339"/>
    </location>
</feature>
<evidence type="ECO:0000313" key="4">
    <source>
        <dbReference type="Proteomes" id="UP000450917"/>
    </source>
</evidence>
<dbReference type="Pfam" id="PF00963">
    <property type="entry name" value="Cohesin"/>
    <property type="match status" value="1"/>
</dbReference>
<dbReference type="PANTHER" id="PTHR43308">
    <property type="entry name" value="OUTER MEMBRANE PROTEIN ALPHA-RELATED"/>
    <property type="match status" value="1"/>
</dbReference>
<dbReference type="AlphaFoldDB" id="A0A7X2ZC94"/>
<dbReference type="GO" id="GO:0030246">
    <property type="term" value="F:carbohydrate binding"/>
    <property type="evidence" value="ECO:0007669"/>
    <property type="project" value="InterPro"/>
</dbReference>
<dbReference type="Proteomes" id="UP000450917">
    <property type="component" value="Unassembled WGS sequence"/>
</dbReference>
<dbReference type="EMBL" id="WNZX01000014">
    <property type="protein sequence ID" value="MUG72314.1"/>
    <property type="molecule type" value="Genomic_DNA"/>
</dbReference>
<sequence length="339" mass="36442">MKRKLLSIHLALLLCMLLIPLTSLAADPASFTLTITNDKPEIGQEVQVTVKGQNLQDLYAYEVNFAYNEDQLRLKGAKSAIEGFSVPPMLKKNVIQFAATKIGSISGESGDVTLCTLTFEVIGEGKAAVELTDVKLVSSQLVSNVQKAGVQTAAEIQMNKSATAFSDISGHWAREAIEKAAKLGFVNGYEDGTFQPQGLVNRSEFAVMLARALQLPENGSAQLSFADLDSIPQWARPSISKAVAAGIVTGYEDDTFRPENMITRAEITAMIVRASDIAVDTAKKPAFADVDQIPEWAVPFVAEAKEAGLIQGREGNLFAPNDHATRAEAVTLILSMLAL</sequence>
<dbReference type="Gene3D" id="2.60.40.680">
    <property type="match status" value="1"/>
</dbReference>
<accession>A0A7X2ZC94</accession>
<dbReference type="InterPro" id="IPR008965">
    <property type="entry name" value="CBM2/CBM3_carb-bd_dom_sf"/>
</dbReference>
<dbReference type="CDD" id="cd08547">
    <property type="entry name" value="Type_II_cohesin"/>
    <property type="match status" value="1"/>
</dbReference>